<reference evidence="3 4" key="1">
    <citation type="submission" date="2023-04" db="EMBL/GenBank/DDBJ databases">
        <title>Australian commercial rhizobial inoculants.</title>
        <authorList>
            <person name="Kohlmeier M.G."/>
            <person name="O'Hara G.W."/>
            <person name="Colombi E."/>
            <person name="Ramsay J.P."/>
            <person name="Terpolilli J."/>
        </authorList>
    </citation>
    <scope>NUCLEOTIDE SEQUENCE [LARGE SCALE GENOMIC DNA]</scope>
    <source>
        <strain evidence="3 4">CB627</strain>
    </source>
</reference>
<feature type="compositionally biased region" description="Low complexity" evidence="1">
    <location>
        <begin position="200"/>
        <end position="209"/>
    </location>
</feature>
<accession>A0ABY8JE89</accession>
<evidence type="ECO:0000256" key="1">
    <source>
        <dbReference type="SAM" id="MobiDB-lite"/>
    </source>
</evidence>
<dbReference type="EMBL" id="CP121646">
    <property type="protein sequence ID" value="WFU63004.1"/>
    <property type="molecule type" value="Genomic_DNA"/>
</dbReference>
<feature type="signal peptide" evidence="2">
    <location>
        <begin position="1"/>
        <end position="22"/>
    </location>
</feature>
<keyword evidence="2" id="KW-0732">Signal</keyword>
<sequence length="244" mass="24299">MIRRLIVLTVAATALSAGQAAAQSAFPAPLPNQAGKAGTASDPAFPPVNGMRPSQAGTASDSAFPPVNGAPAARVGATPSAFPSSGAAPIAGGGLSSPPPPGAGGGGAADACMKNFTPLREDAEKRGKAIKAASDRHASPQEACKLIGNYSQAEIKMIKYVDTNAQKCGIPPQIADQLKAGHKNTEALLKKVCNVAEQAAAQPRGPAGPSLSDVLGSSASLPEATPTKKGGSTFDTLNGNVLTR</sequence>
<proteinExistence type="predicted"/>
<feature type="compositionally biased region" description="Polar residues" evidence="1">
    <location>
        <begin position="233"/>
        <end position="244"/>
    </location>
</feature>
<feature type="region of interest" description="Disordered" evidence="1">
    <location>
        <begin position="89"/>
        <end position="111"/>
    </location>
</feature>
<evidence type="ECO:0000256" key="2">
    <source>
        <dbReference type="SAM" id="SignalP"/>
    </source>
</evidence>
<dbReference type="RefSeq" id="WP_057016652.1">
    <property type="nucleotide sequence ID" value="NZ_CP121646.1"/>
</dbReference>
<feature type="chain" id="PRO_5045072436" evidence="2">
    <location>
        <begin position="23"/>
        <end position="244"/>
    </location>
</feature>
<gene>
    <name evidence="3" type="ORF">QA636_37240</name>
</gene>
<keyword evidence="4" id="KW-1185">Reference proteome</keyword>
<feature type="region of interest" description="Disordered" evidence="1">
    <location>
        <begin position="32"/>
        <end position="65"/>
    </location>
</feature>
<dbReference type="Proteomes" id="UP001221546">
    <property type="component" value="Chromosome"/>
</dbReference>
<evidence type="ECO:0000313" key="4">
    <source>
        <dbReference type="Proteomes" id="UP001221546"/>
    </source>
</evidence>
<feature type="region of interest" description="Disordered" evidence="1">
    <location>
        <begin position="200"/>
        <end position="244"/>
    </location>
</feature>
<protein>
    <submittedName>
        <fullName evidence="3">Uncharacterized protein</fullName>
    </submittedName>
</protein>
<evidence type="ECO:0000313" key="3">
    <source>
        <dbReference type="EMBL" id="WFU63004.1"/>
    </source>
</evidence>
<name>A0ABY8JE89_9BRAD</name>
<organism evidence="3 4">
    <name type="scientific">Bradyrhizobium brasilense</name>
    <dbReference type="NCBI Taxonomy" id="1419277"/>
    <lineage>
        <taxon>Bacteria</taxon>
        <taxon>Pseudomonadati</taxon>
        <taxon>Pseudomonadota</taxon>
        <taxon>Alphaproteobacteria</taxon>
        <taxon>Hyphomicrobiales</taxon>
        <taxon>Nitrobacteraceae</taxon>
        <taxon>Bradyrhizobium</taxon>
    </lineage>
</organism>